<dbReference type="InterPro" id="IPR005106">
    <property type="entry name" value="Asp/hSer_DH_NAD-bd"/>
</dbReference>
<dbReference type="Pfam" id="PF00742">
    <property type="entry name" value="Homoserine_dh"/>
    <property type="match status" value="1"/>
</dbReference>
<evidence type="ECO:0000256" key="10">
    <source>
        <dbReference type="PIRNR" id="PIRNR036497"/>
    </source>
</evidence>
<evidence type="ECO:0000256" key="9">
    <source>
        <dbReference type="ARBA" id="ARBA00023167"/>
    </source>
</evidence>
<dbReference type="InterPro" id="IPR022697">
    <property type="entry name" value="HDH_short"/>
</dbReference>
<dbReference type="PANTHER" id="PTHR43331:SF1">
    <property type="entry name" value="HOMOSERINE DEHYDROGENASE"/>
    <property type="match status" value="1"/>
</dbReference>
<feature type="domain" description="Aspartate/homoserine dehydrogenase NAD-binding" evidence="14">
    <location>
        <begin position="7"/>
        <end position="117"/>
    </location>
</feature>
<sequence>MKIAILGHGTVGAGVTKLLSNPTKQPVNQLTVKSIWVRPEKVQLEARYTDDYQQILHDPEIEAVVEALGGEEPAATMIREALEHQKHVVTANNVVIALHLAEFQQLAQQQGVHLYFESSVGGGIPWIANLERVLRIDTVNEVQGIWNGTSNFILDEMTESGAPFDVVLSEAQRLGYAEADPSADIDGDDIENKLCISAALAYNADLRPGPQTLKVGIRNVTAADIHYFKQQQLLLKLMGKSVCQKGQVSLIIEPTLVPKTAAEASVRANQNQVRLHEATIGDLSLVGQGAGQLPTAHALVQDLLDIELAHGHQQQDLSSLLQVNQNLQTSDYVLRTHADVRQDLVGYDVERDADYYWIKQISAAAAHQLARQIKLRDQRVLLAAVA</sequence>
<dbReference type="Gene3D" id="3.40.50.720">
    <property type="entry name" value="NAD(P)-binding Rossmann-like Domain"/>
    <property type="match status" value="1"/>
</dbReference>
<evidence type="ECO:0000256" key="7">
    <source>
        <dbReference type="ARBA" id="ARBA00022697"/>
    </source>
</evidence>
<evidence type="ECO:0000256" key="3">
    <source>
        <dbReference type="ARBA" id="ARBA00006753"/>
    </source>
</evidence>
<reference evidence="15" key="1">
    <citation type="submission" date="2022-05" db="EMBL/GenBank/DDBJ databases">
        <authorList>
            <person name="Oliphant S.A."/>
            <person name="Watson-Haigh N.S."/>
            <person name="Sumby K.M."/>
            <person name="Gardner J.M."/>
            <person name="Jiranek V."/>
        </authorList>
    </citation>
    <scope>NUCLEOTIDE SEQUENCE</scope>
    <source>
        <strain evidence="15">KI4_A6</strain>
    </source>
</reference>
<keyword evidence="8 10" id="KW-0560">Oxidoreductase</keyword>
<keyword evidence="7 10" id="KW-0791">Threonine biosynthesis</keyword>
<evidence type="ECO:0000256" key="2">
    <source>
        <dbReference type="ARBA" id="ARBA00005062"/>
    </source>
</evidence>
<evidence type="ECO:0000256" key="4">
    <source>
        <dbReference type="ARBA" id="ARBA00013213"/>
    </source>
</evidence>
<dbReference type="Gene3D" id="3.30.360.10">
    <property type="entry name" value="Dihydrodipicolinate Reductase, domain 2"/>
    <property type="match status" value="1"/>
</dbReference>
<evidence type="ECO:0000256" key="1">
    <source>
        <dbReference type="ARBA" id="ARBA00005056"/>
    </source>
</evidence>
<comment type="pathway">
    <text evidence="2 11">Amino-acid biosynthesis; L-methionine biosynthesis via de novo pathway; L-homoserine from L-aspartate: step 3/3.</text>
</comment>
<name>A0ABY5BWW7_9LACO</name>
<evidence type="ECO:0000313" key="16">
    <source>
        <dbReference type="Proteomes" id="UP001056164"/>
    </source>
</evidence>
<proteinExistence type="inferred from homology"/>
<dbReference type="PROSITE" id="PS01042">
    <property type="entry name" value="HOMOSER_DHGENASE"/>
    <property type="match status" value="1"/>
</dbReference>
<dbReference type="SUPFAM" id="SSF51735">
    <property type="entry name" value="NAD(P)-binding Rossmann-fold domains"/>
    <property type="match status" value="1"/>
</dbReference>
<evidence type="ECO:0000256" key="5">
    <source>
        <dbReference type="ARBA" id="ARBA00013376"/>
    </source>
</evidence>
<evidence type="ECO:0000259" key="13">
    <source>
        <dbReference type="Pfam" id="PF00742"/>
    </source>
</evidence>
<dbReference type="EMBL" id="CP097121">
    <property type="protein sequence ID" value="USS90299.1"/>
    <property type="molecule type" value="Genomic_DNA"/>
</dbReference>
<keyword evidence="6 10" id="KW-0028">Amino-acid biosynthesis</keyword>
<evidence type="ECO:0000313" key="15">
    <source>
        <dbReference type="EMBL" id="USS90299.1"/>
    </source>
</evidence>
<organism evidence="15 16">
    <name type="scientific">Fructilactobacillus carniphilus</name>
    <dbReference type="NCBI Taxonomy" id="2940297"/>
    <lineage>
        <taxon>Bacteria</taxon>
        <taxon>Bacillati</taxon>
        <taxon>Bacillota</taxon>
        <taxon>Bacilli</taxon>
        <taxon>Lactobacillales</taxon>
        <taxon>Lactobacillaceae</taxon>
        <taxon>Fructilactobacillus</taxon>
    </lineage>
</organism>
<protein>
    <recommendedName>
        <fullName evidence="5 10">Homoserine dehydrogenase</fullName>
        <shortName evidence="10">HDH</shortName>
        <ecNumber evidence="4 10">1.1.1.3</ecNumber>
    </recommendedName>
</protein>
<keyword evidence="10 11" id="KW-0521">NADP</keyword>
<dbReference type="PANTHER" id="PTHR43331">
    <property type="entry name" value="HOMOSERINE DEHYDROGENASE"/>
    <property type="match status" value="1"/>
</dbReference>
<dbReference type="GO" id="GO:0004412">
    <property type="term" value="F:homoserine dehydrogenase activity"/>
    <property type="evidence" value="ECO:0007669"/>
    <property type="project" value="UniProtKB-EC"/>
</dbReference>
<comment type="similarity">
    <text evidence="3 10 12">Belongs to the homoserine dehydrogenase family.</text>
</comment>
<dbReference type="InterPro" id="IPR036291">
    <property type="entry name" value="NAD(P)-bd_dom_sf"/>
</dbReference>
<keyword evidence="16" id="KW-1185">Reference proteome</keyword>
<dbReference type="PIRSF" id="PIRSF036497">
    <property type="entry name" value="HDH_short"/>
    <property type="match status" value="1"/>
</dbReference>
<evidence type="ECO:0000256" key="6">
    <source>
        <dbReference type="ARBA" id="ARBA00022605"/>
    </source>
</evidence>
<dbReference type="SUPFAM" id="SSF55347">
    <property type="entry name" value="Glyceraldehyde-3-phosphate dehydrogenase-like, C-terminal domain"/>
    <property type="match status" value="1"/>
</dbReference>
<evidence type="ECO:0000256" key="11">
    <source>
        <dbReference type="RuleBase" id="RU000579"/>
    </source>
</evidence>
<dbReference type="InterPro" id="IPR019811">
    <property type="entry name" value="HDH_CS"/>
</dbReference>
<dbReference type="EC" id="1.1.1.3" evidence="4 10"/>
<dbReference type="Proteomes" id="UP001056164">
    <property type="component" value="Chromosome"/>
</dbReference>
<feature type="domain" description="Homoserine dehydrogenase catalytic" evidence="13">
    <location>
        <begin position="125"/>
        <end position="304"/>
    </location>
</feature>
<keyword evidence="9 10" id="KW-0486">Methionine biosynthesis</keyword>
<dbReference type="RefSeq" id="WP_252794766.1">
    <property type="nucleotide sequence ID" value="NZ_CP097121.1"/>
</dbReference>
<comment type="pathway">
    <text evidence="1 11">Amino-acid biosynthesis; L-threonine biosynthesis; L-threonine from L-aspartate: step 3/5.</text>
</comment>
<dbReference type="InterPro" id="IPR001342">
    <property type="entry name" value="HDH_cat"/>
</dbReference>
<comment type="catalytic activity">
    <reaction evidence="10 11">
        <text>L-homoserine + NADP(+) = L-aspartate 4-semialdehyde + NADPH + H(+)</text>
        <dbReference type="Rhea" id="RHEA:15761"/>
        <dbReference type="ChEBI" id="CHEBI:15378"/>
        <dbReference type="ChEBI" id="CHEBI:57476"/>
        <dbReference type="ChEBI" id="CHEBI:57783"/>
        <dbReference type="ChEBI" id="CHEBI:58349"/>
        <dbReference type="ChEBI" id="CHEBI:537519"/>
        <dbReference type="EC" id="1.1.1.3"/>
    </reaction>
</comment>
<evidence type="ECO:0000256" key="8">
    <source>
        <dbReference type="ARBA" id="ARBA00023002"/>
    </source>
</evidence>
<evidence type="ECO:0000259" key="14">
    <source>
        <dbReference type="Pfam" id="PF03447"/>
    </source>
</evidence>
<evidence type="ECO:0000256" key="12">
    <source>
        <dbReference type="RuleBase" id="RU004171"/>
    </source>
</evidence>
<accession>A0ABY5BWW7</accession>
<dbReference type="NCBIfam" id="NF004976">
    <property type="entry name" value="PRK06349.1"/>
    <property type="match status" value="1"/>
</dbReference>
<dbReference type="Pfam" id="PF03447">
    <property type="entry name" value="NAD_binding_3"/>
    <property type="match status" value="1"/>
</dbReference>
<gene>
    <name evidence="15" type="ORF">M3M37_05505</name>
</gene>